<dbReference type="SMART" id="SM00474">
    <property type="entry name" value="35EXOc"/>
    <property type="match status" value="1"/>
</dbReference>
<proteinExistence type="predicted"/>
<dbReference type="OrthoDB" id="10261556at2759"/>
<evidence type="ECO:0000313" key="3">
    <source>
        <dbReference type="Proteomes" id="UP000030762"/>
    </source>
</evidence>
<dbReference type="AlphaFoldDB" id="T0PZW0"/>
<organism evidence="2 3">
    <name type="scientific">Saprolegnia diclina (strain VS20)</name>
    <dbReference type="NCBI Taxonomy" id="1156394"/>
    <lineage>
        <taxon>Eukaryota</taxon>
        <taxon>Sar</taxon>
        <taxon>Stramenopiles</taxon>
        <taxon>Oomycota</taxon>
        <taxon>Saprolegniomycetes</taxon>
        <taxon>Saprolegniales</taxon>
        <taxon>Saprolegniaceae</taxon>
        <taxon>Saprolegnia</taxon>
    </lineage>
</organism>
<keyword evidence="3" id="KW-1185">Reference proteome</keyword>
<dbReference type="InterPro" id="IPR052408">
    <property type="entry name" value="Exonuclease_MUT-7-like"/>
</dbReference>
<dbReference type="OMA" id="LKLYACK"/>
<dbReference type="Proteomes" id="UP000030762">
    <property type="component" value="Unassembled WGS sequence"/>
</dbReference>
<evidence type="ECO:0000259" key="1">
    <source>
        <dbReference type="SMART" id="SM00474"/>
    </source>
</evidence>
<dbReference type="InParanoid" id="T0PZW0"/>
<evidence type="ECO:0000313" key="2">
    <source>
        <dbReference type="EMBL" id="EQC27786.1"/>
    </source>
</evidence>
<dbReference type="RefSeq" id="XP_008618716.1">
    <property type="nucleotide sequence ID" value="XM_008620494.1"/>
</dbReference>
<dbReference type="Gene3D" id="3.30.420.10">
    <property type="entry name" value="Ribonuclease H-like superfamily/Ribonuclease H"/>
    <property type="match status" value="1"/>
</dbReference>
<dbReference type="eggNOG" id="KOG2207">
    <property type="taxonomic scope" value="Eukaryota"/>
</dbReference>
<dbReference type="SUPFAM" id="SSF53098">
    <property type="entry name" value="Ribonuclease H-like"/>
    <property type="match status" value="1"/>
</dbReference>
<accession>T0PZW0</accession>
<name>T0PZW0_SAPDV</name>
<dbReference type="GO" id="GO:0006139">
    <property type="term" value="P:nucleobase-containing compound metabolic process"/>
    <property type="evidence" value="ECO:0007669"/>
    <property type="project" value="InterPro"/>
</dbReference>
<protein>
    <recommendedName>
        <fullName evidence="1">3'-5' exonuclease domain-containing protein</fullName>
    </recommendedName>
</protein>
<gene>
    <name evidence="2" type="ORF">SDRG_14370</name>
</gene>
<dbReference type="GO" id="GO:0008408">
    <property type="term" value="F:3'-5' exonuclease activity"/>
    <property type="evidence" value="ECO:0007669"/>
    <property type="project" value="InterPro"/>
</dbReference>
<dbReference type="GeneID" id="19955097"/>
<dbReference type="PANTHER" id="PTHR47765:SF2">
    <property type="entry name" value="EXONUCLEASE MUT-7 HOMOLOG"/>
    <property type="match status" value="1"/>
</dbReference>
<dbReference type="VEuPathDB" id="FungiDB:SDRG_14370"/>
<dbReference type="InterPro" id="IPR002562">
    <property type="entry name" value="3'-5'_exonuclease_dom"/>
</dbReference>
<dbReference type="InterPro" id="IPR012337">
    <property type="entry name" value="RNaseH-like_sf"/>
</dbReference>
<sequence length="538" mass="58221">MTTAQAATEPTPTLEELQQSHSGANLDLVLLFASRSVSEIAARVDFLLRSGQRMLLHEELPRACGSVASVDALEIFLLFLEHQATEHPAALSVTMSLLPQLPTAELVSSSVQEAATRFFQKHLPIKATNTSMTGLFCALYDVPMALRVDTFNAWLRLDSVAALKFLEAGHVAAHADVDATLRFLVEKTHFNAADRLAVHVPSLQRAYVQALVDTYADAKVTKKRITRFNFLPDDFPEFVARRRRATIKYLVKAGQFGDVDQAVGGDASAMKFACRCAYDTCGADSDVTRQFVQQYNLGSLFPDVVASPDAGDLSLLMDDPPRLDGFASILTYMPRSHICFLASPEDVSSALADLLAAPCVGLDCEWRASYNSFTSTGSMGNPCALLQLATSSHVYLIDMLVPGMLDPLAPWLASPSSLKLGFDIKSDLAALQAPLVRGVVDLQTVAKKTSLLPSNRPSLSDLALKYLGLPLDKRVRMSNWERRPLTDMQTEYAALDAYVLVAAYAAAISAPNVAAAVAHCRYDAGSTKTDAIAPVSST</sequence>
<dbReference type="CDD" id="cd06141">
    <property type="entry name" value="WRN_exo"/>
    <property type="match status" value="1"/>
</dbReference>
<dbReference type="PANTHER" id="PTHR47765">
    <property type="entry name" value="3'-5' EXONUCLEASE DOMAIN-CONTAINING PROTEIN"/>
    <property type="match status" value="1"/>
</dbReference>
<reference evidence="2 3" key="1">
    <citation type="submission" date="2012-04" db="EMBL/GenBank/DDBJ databases">
        <title>The Genome Sequence of Saprolegnia declina VS20.</title>
        <authorList>
            <consortium name="The Broad Institute Genome Sequencing Platform"/>
            <person name="Russ C."/>
            <person name="Nusbaum C."/>
            <person name="Tyler B."/>
            <person name="van West P."/>
            <person name="Dieguez-Uribeondo J."/>
            <person name="de Bruijn I."/>
            <person name="Tripathy S."/>
            <person name="Jiang R."/>
            <person name="Young S.K."/>
            <person name="Zeng Q."/>
            <person name="Gargeya S."/>
            <person name="Fitzgerald M."/>
            <person name="Haas B."/>
            <person name="Abouelleil A."/>
            <person name="Alvarado L."/>
            <person name="Arachchi H.M."/>
            <person name="Berlin A."/>
            <person name="Chapman S.B."/>
            <person name="Goldberg J."/>
            <person name="Griggs A."/>
            <person name="Gujja S."/>
            <person name="Hansen M."/>
            <person name="Howarth C."/>
            <person name="Imamovic A."/>
            <person name="Larimer J."/>
            <person name="McCowen C."/>
            <person name="Montmayeur A."/>
            <person name="Murphy C."/>
            <person name="Neiman D."/>
            <person name="Pearson M."/>
            <person name="Priest M."/>
            <person name="Roberts A."/>
            <person name="Saif S."/>
            <person name="Shea T."/>
            <person name="Sisk P."/>
            <person name="Sykes S."/>
            <person name="Wortman J."/>
            <person name="Nusbaum C."/>
            <person name="Birren B."/>
        </authorList>
    </citation>
    <scope>NUCLEOTIDE SEQUENCE [LARGE SCALE GENOMIC DNA]</scope>
    <source>
        <strain evidence="2 3">VS20</strain>
    </source>
</reference>
<feature type="domain" description="3'-5' exonuclease" evidence="1">
    <location>
        <begin position="338"/>
        <end position="513"/>
    </location>
</feature>
<dbReference type="Pfam" id="PF01612">
    <property type="entry name" value="DNA_pol_A_exo1"/>
    <property type="match status" value="1"/>
</dbReference>
<dbReference type="STRING" id="1156394.T0PZW0"/>
<dbReference type="GO" id="GO:0003676">
    <property type="term" value="F:nucleic acid binding"/>
    <property type="evidence" value="ECO:0007669"/>
    <property type="project" value="InterPro"/>
</dbReference>
<dbReference type="InterPro" id="IPR036397">
    <property type="entry name" value="RNaseH_sf"/>
</dbReference>
<dbReference type="EMBL" id="JH767202">
    <property type="protein sequence ID" value="EQC27786.1"/>
    <property type="molecule type" value="Genomic_DNA"/>
</dbReference>